<proteinExistence type="inferred from homology"/>
<comment type="similarity">
    <text evidence="3">Belongs to the bacterial sugar transferase family.</text>
</comment>
<feature type="domain" description="Bacterial sugar transferase" evidence="10">
    <location>
        <begin position="295"/>
        <end position="495"/>
    </location>
</feature>
<keyword evidence="5 11" id="KW-0808">Transferase</keyword>
<keyword evidence="6 9" id="KW-0812">Transmembrane</keyword>
<dbReference type="InterPro" id="IPR017475">
    <property type="entry name" value="EPS_sugar_tfrase"/>
</dbReference>
<keyword evidence="12" id="KW-1185">Reference proteome</keyword>
<comment type="subcellular location">
    <subcellularLocation>
        <location evidence="2">Cell membrane</location>
    </subcellularLocation>
    <subcellularLocation>
        <location evidence="1">Membrane</location>
        <topology evidence="1">Multi-pass membrane protein</topology>
    </subcellularLocation>
</comment>
<evidence type="ECO:0000313" key="12">
    <source>
        <dbReference type="Proteomes" id="UP001183176"/>
    </source>
</evidence>
<gene>
    <name evidence="11" type="ORF">RM423_02665</name>
</gene>
<dbReference type="Pfam" id="PF02397">
    <property type="entry name" value="Bac_transf"/>
    <property type="match status" value="1"/>
</dbReference>
<evidence type="ECO:0000256" key="2">
    <source>
        <dbReference type="ARBA" id="ARBA00004236"/>
    </source>
</evidence>
<dbReference type="RefSeq" id="WP_311421443.1">
    <property type="nucleotide sequence ID" value="NZ_JAVREH010000002.1"/>
</dbReference>
<reference evidence="12" key="1">
    <citation type="submission" date="2023-07" db="EMBL/GenBank/DDBJ databases">
        <title>30 novel species of actinomycetes from the DSMZ collection.</title>
        <authorList>
            <person name="Nouioui I."/>
        </authorList>
    </citation>
    <scope>NUCLEOTIDE SEQUENCE [LARGE SCALE GENOMIC DNA]</scope>
    <source>
        <strain evidence="12">DSM 44399</strain>
    </source>
</reference>
<dbReference type="EC" id="2.7.8.-" evidence="11"/>
<dbReference type="Gene3D" id="3.40.50.720">
    <property type="entry name" value="NAD(P)-binding Rossmann-like Domain"/>
    <property type="match status" value="1"/>
</dbReference>
<evidence type="ECO:0000256" key="8">
    <source>
        <dbReference type="ARBA" id="ARBA00023136"/>
    </source>
</evidence>
<keyword evidence="7 9" id="KW-1133">Transmembrane helix</keyword>
<evidence type="ECO:0000256" key="6">
    <source>
        <dbReference type="ARBA" id="ARBA00022692"/>
    </source>
</evidence>
<protein>
    <submittedName>
        <fullName evidence="11">Sugar transferase</fullName>
        <ecNumber evidence="11">2.7.8.-</ecNumber>
    </submittedName>
</protein>
<dbReference type="NCBIfam" id="TIGR03025">
    <property type="entry name" value="EPS_sugtrans"/>
    <property type="match status" value="1"/>
</dbReference>
<feature type="transmembrane region" description="Helical" evidence="9">
    <location>
        <begin position="98"/>
        <end position="118"/>
    </location>
</feature>
<dbReference type="PANTHER" id="PTHR30576:SF4">
    <property type="entry name" value="UNDECAPRENYL-PHOSPHATE GALACTOSE PHOSPHOTRANSFERASE"/>
    <property type="match status" value="1"/>
</dbReference>
<evidence type="ECO:0000259" key="10">
    <source>
        <dbReference type="Pfam" id="PF02397"/>
    </source>
</evidence>
<dbReference type="GO" id="GO:0016740">
    <property type="term" value="F:transferase activity"/>
    <property type="evidence" value="ECO:0007669"/>
    <property type="project" value="UniProtKB-KW"/>
</dbReference>
<feature type="transmembrane region" description="Helical" evidence="9">
    <location>
        <begin position="62"/>
        <end position="86"/>
    </location>
</feature>
<comment type="caution">
    <text evidence="11">The sequence shown here is derived from an EMBL/GenBank/DDBJ whole genome shotgun (WGS) entry which is preliminary data.</text>
</comment>
<feature type="transmembrane region" description="Helical" evidence="9">
    <location>
        <begin position="300"/>
        <end position="321"/>
    </location>
</feature>
<keyword evidence="8 9" id="KW-0472">Membrane</keyword>
<feature type="transmembrane region" description="Helical" evidence="9">
    <location>
        <begin position="24"/>
        <end position="42"/>
    </location>
</feature>
<evidence type="ECO:0000313" key="11">
    <source>
        <dbReference type="EMBL" id="MDT0260290.1"/>
    </source>
</evidence>
<dbReference type="InterPro" id="IPR003362">
    <property type="entry name" value="Bact_transf"/>
</dbReference>
<keyword evidence="4" id="KW-1003">Cell membrane</keyword>
<evidence type="ECO:0000256" key="4">
    <source>
        <dbReference type="ARBA" id="ARBA00022475"/>
    </source>
</evidence>
<dbReference type="Proteomes" id="UP001183176">
    <property type="component" value="Unassembled WGS sequence"/>
</dbReference>
<evidence type="ECO:0000256" key="7">
    <source>
        <dbReference type="ARBA" id="ARBA00022989"/>
    </source>
</evidence>
<feature type="transmembrane region" description="Helical" evidence="9">
    <location>
        <begin position="130"/>
        <end position="149"/>
    </location>
</feature>
<name>A0ABU2J5M3_9ACTN</name>
<evidence type="ECO:0000256" key="1">
    <source>
        <dbReference type="ARBA" id="ARBA00004141"/>
    </source>
</evidence>
<dbReference type="PANTHER" id="PTHR30576">
    <property type="entry name" value="COLANIC BIOSYNTHESIS UDP-GLUCOSE LIPID CARRIER TRANSFERASE"/>
    <property type="match status" value="1"/>
</dbReference>
<organism evidence="11 12">
    <name type="scientific">Jatrophihabitans lederbergiae</name>
    <dbReference type="NCBI Taxonomy" id="3075547"/>
    <lineage>
        <taxon>Bacteria</taxon>
        <taxon>Bacillati</taxon>
        <taxon>Actinomycetota</taxon>
        <taxon>Actinomycetes</taxon>
        <taxon>Jatrophihabitantales</taxon>
        <taxon>Jatrophihabitantaceae</taxon>
        <taxon>Jatrophihabitans</taxon>
    </lineage>
</organism>
<evidence type="ECO:0000256" key="9">
    <source>
        <dbReference type="SAM" id="Phobius"/>
    </source>
</evidence>
<evidence type="ECO:0000256" key="5">
    <source>
        <dbReference type="ARBA" id="ARBA00022679"/>
    </source>
</evidence>
<sequence length="502" mass="55089">MNQCLLGGLMYLLSQGVATDRRKMVHTAMLVAFDSVAMVLSFEVARWLRGQSGRSFAHSVDFVRFTALMFGTIPLWILVFGVCGLYSTRADTGQANEAGRVTAAVFGGVMVLMSLDYLSLDVRIFPSRSVPLIALLVGVPLVVAGRQCVRRAMRNLYVRGRGLHNVILIGTGEVAGRIANRLTDPAHGYRLVAAVDAKRAGEQLLGRIPVYRSVQEAIEAYPEHPIAEVVQADLDIPREEAVRQMSYANSRGMSYRFVPDMYGVYAAASTMATIDGVPVMEVRLTSLGGWGAVGKRIFDAVGAFLLLIALGPVMAVLAVAVKLSEPAGPILYTQQRLGLRGKTIAVKKFRSMSWRYSTGPDREFKTAEAAFHAMGRSDLIPEFRLTHKVADDPRVSRLGKFMRKTSLDELPQLYDALRGELSLVGPRPITQAELDRYGDQATSFLALKPGITGLWQVNGRSSTTYEERVKLDIFYVEHWSLGMDLSILARTLVSVTARKGAV</sequence>
<dbReference type="EMBL" id="JAVREH010000002">
    <property type="protein sequence ID" value="MDT0260290.1"/>
    <property type="molecule type" value="Genomic_DNA"/>
</dbReference>
<evidence type="ECO:0000256" key="3">
    <source>
        <dbReference type="ARBA" id="ARBA00006464"/>
    </source>
</evidence>
<accession>A0ABU2J5M3</accession>